<dbReference type="eggNOG" id="COG1191">
    <property type="taxonomic scope" value="Bacteria"/>
</dbReference>
<dbReference type="OrthoDB" id="9799825at2"/>
<dbReference type="Proteomes" id="UP000829401">
    <property type="component" value="Chromosome"/>
</dbReference>
<dbReference type="PANTHER" id="PTHR30385">
    <property type="entry name" value="SIGMA FACTOR F FLAGELLAR"/>
    <property type="match status" value="1"/>
</dbReference>
<dbReference type="EMBL" id="CP080467">
    <property type="protein sequence ID" value="UNO48805.1"/>
    <property type="molecule type" value="Genomic_DNA"/>
</dbReference>
<keyword evidence="2" id="KW-1185">Reference proteome</keyword>
<dbReference type="SUPFAM" id="SSF88946">
    <property type="entry name" value="Sigma2 domain of RNA polymerase sigma factors"/>
    <property type="match status" value="1"/>
</dbReference>
<evidence type="ECO:0000313" key="1">
    <source>
        <dbReference type="EMBL" id="UNO48805.1"/>
    </source>
</evidence>
<dbReference type="STRING" id="1356854.N007_13180"/>
<organism evidence="1 2">
    <name type="scientific">Alicyclobacillus acidoterrestris (strain ATCC 49025 / DSM 3922 / CIP 106132 / NCIMB 13137 / GD3B)</name>
    <dbReference type="NCBI Taxonomy" id="1356854"/>
    <lineage>
        <taxon>Bacteria</taxon>
        <taxon>Bacillati</taxon>
        <taxon>Bacillota</taxon>
        <taxon>Bacilli</taxon>
        <taxon>Bacillales</taxon>
        <taxon>Alicyclobacillaceae</taxon>
        <taxon>Alicyclobacillus</taxon>
    </lineage>
</organism>
<name>T0BS84_ALIAG</name>
<proteinExistence type="predicted"/>
<dbReference type="InterPro" id="IPR013324">
    <property type="entry name" value="RNA_pol_sigma_r3/r4-like"/>
</dbReference>
<dbReference type="PROSITE" id="PS00715">
    <property type="entry name" value="SIGMA70_1"/>
    <property type="match status" value="1"/>
</dbReference>
<dbReference type="Gene3D" id="1.20.140.160">
    <property type="match status" value="1"/>
</dbReference>
<dbReference type="InterPro" id="IPR007630">
    <property type="entry name" value="RNA_pol_sigma70_r4"/>
</dbReference>
<dbReference type="InterPro" id="IPR000943">
    <property type="entry name" value="RNA_pol_sigma70"/>
</dbReference>
<dbReference type="KEGG" id="aaco:K1I37_19550"/>
<sequence length="241" mass="27470">MSMAYQAYQTWDKQQESDRIEAHLPLVYSLASSLAPRAGLVGLEMGDLVHTGVLGLYTAAASFEESRGSTFGAYAKPFVRGAMLDEIARHKNEPRAVRDKYRKIRDAEEKLVRELMREPTDAELAAEIGIEMKMLNHWLIDIGMRDRASLEDLAERSSFDHADTTTDRQPELHFLKRESKQLLVAALAKLPQREQQLLYLYYQEELTLKEIGYVLDLSESQVSRTHKKALSSLQKLLAEDD</sequence>
<accession>A0A9E7CS00</accession>
<dbReference type="GO" id="GO:0006352">
    <property type="term" value="P:DNA-templated transcription initiation"/>
    <property type="evidence" value="ECO:0007669"/>
    <property type="project" value="InterPro"/>
</dbReference>
<dbReference type="CDD" id="cd06171">
    <property type="entry name" value="Sigma70_r4"/>
    <property type="match status" value="1"/>
</dbReference>
<evidence type="ECO:0000313" key="2">
    <source>
        <dbReference type="Proteomes" id="UP000829401"/>
    </source>
</evidence>
<dbReference type="InterPro" id="IPR013325">
    <property type="entry name" value="RNA_pol_sigma_r2"/>
</dbReference>
<dbReference type="InterPro" id="IPR007627">
    <property type="entry name" value="RNA_pol_sigma70_r2"/>
</dbReference>
<dbReference type="PRINTS" id="PR00046">
    <property type="entry name" value="SIGMA70FCT"/>
</dbReference>
<protein>
    <submittedName>
        <fullName evidence="1">Sigma-70 family RNA polymerase sigma factor</fullName>
    </submittedName>
</protein>
<accession>T0BS84</accession>
<dbReference type="Pfam" id="PF04539">
    <property type="entry name" value="Sigma70_r3"/>
    <property type="match status" value="1"/>
</dbReference>
<dbReference type="Gene3D" id="1.20.120.1810">
    <property type="match status" value="1"/>
</dbReference>
<dbReference type="GO" id="GO:0003700">
    <property type="term" value="F:DNA-binding transcription factor activity"/>
    <property type="evidence" value="ECO:0007669"/>
    <property type="project" value="InterPro"/>
</dbReference>
<dbReference type="Pfam" id="PF04542">
    <property type="entry name" value="Sigma70_r2"/>
    <property type="match status" value="1"/>
</dbReference>
<gene>
    <name evidence="1" type="ORF">K1I37_19550</name>
</gene>
<dbReference type="InterPro" id="IPR014284">
    <property type="entry name" value="RNA_pol_sigma-70_dom"/>
</dbReference>
<dbReference type="Pfam" id="PF04545">
    <property type="entry name" value="Sigma70_r4"/>
    <property type="match status" value="1"/>
</dbReference>
<dbReference type="SUPFAM" id="SSF88659">
    <property type="entry name" value="Sigma3 and sigma4 domains of RNA polymerase sigma factors"/>
    <property type="match status" value="2"/>
</dbReference>
<reference evidence="2" key="1">
    <citation type="journal article" date="2022" name="G3 (Bethesda)">
        <title>Unveiling the complete genome sequence of Alicyclobacillus acidoterrestris DSM 3922T, a taint-producing strain.</title>
        <authorList>
            <person name="Leonardo I.C."/>
            <person name="Barreto Crespo M.T."/>
            <person name="Gaspar F.B."/>
        </authorList>
    </citation>
    <scope>NUCLEOTIDE SEQUENCE [LARGE SCALE GENOMIC DNA]</scope>
    <source>
        <strain evidence="2">DSM 3922</strain>
    </source>
</reference>
<dbReference type="NCBIfam" id="TIGR02937">
    <property type="entry name" value="sigma70-ECF"/>
    <property type="match status" value="1"/>
</dbReference>
<dbReference type="InterPro" id="IPR007624">
    <property type="entry name" value="RNA_pol_sigma70_r3"/>
</dbReference>
<dbReference type="RefSeq" id="WP_021297690.1">
    <property type="nucleotide sequence ID" value="NZ_AURB01000158.1"/>
</dbReference>
<dbReference type="AlphaFoldDB" id="T0BS84"/>